<dbReference type="Gene3D" id="1.10.357.10">
    <property type="entry name" value="Tetracycline Repressor, domain 2"/>
    <property type="match status" value="1"/>
</dbReference>
<feature type="domain" description="HTH tetR-type" evidence="3">
    <location>
        <begin position="2"/>
        <end position="62"/>
    </location>
</feature>
<evidence type="ECO:0000256" key="1">
    <source>
        <dbReference type="ARBA" id="ARBA00023125"/>
    </source>
</evidence>
<feature type="DNA-binding region" description="H-T-H motif" evidence="2">
    <location>
        <begin position="25"/>
        <end position="44"/>
    </location>
</feature>
<dbReference type="PRINTS" id="PR00455">
    <property type="entry name" value="HTHTETR"/>
</dbReference>
<evidence type="ECO:0000256" key="2">
    <source>
        <dbReference type="PROSITE-ProRule" id="PRU00335"/>
    </source>
</evidence>
<reference evidence="4 5" key="1">
    <citation type="submission" date="2024-04" db="EMBL/GenBank/DDBJ databases">
        <title>Defined microbial consortia suppress multidrug-resistant proinflammatory Enterobacteriaceae via ecological control.</title>
        <authorList>
            <person name="Furuichi M."/>
            <person name="Kawaguchi T."/>
            <person name="Pust M."/>
            <person name="Yasuma K."/>
            <person name="Plichta D."/>
            <person name="Hasegawa N."/>
            <person name="Ohya T."/>
            <person name="Bhattarai S."/>
            <person name="Sasajima S."/>
            <person name="Aoto Y."/>
            <person name="Tuganbaev T."/>
            <person name="Yaginuma M."/>
            <person name="Ueda M."/>
            <person name="Okahashi N."/>
            <person name="Amafuji K."/>
            <person name="Kiridooshi Y."/>
            <person name="Sugita K."/>
            <person name="Strazar M."/>
            <person name="Skelly A."/>
            <person name="Suda W."/>
            <person name="Hattori M."/>
            <person name="Nakamoto N."/>
            <person name="Caballero S."/>
            <person name="Norman J."/>
            <person name="Olle B."/>
            <person name="Tanoue T."/>
            <person name="Arita M."/>
            <person name="Bucci V."/>
            <person name="Atarashi K."/>
            <person name="Xavier R."/>
            <person name="Honda K."/>
        </authorList>
    </citation>
    <scope>NUCLEOTIDE SEQUENCE [LARGE SCALE GENOMIC DNA]</scope>
    <source>
        <strain evidence="5">k04-0078-D8-1</strain>
    </source>
</reference>
<dbReference type="EMBL" id="BAABYW010000001">
    <property type="protein sequence ID" value="GAA6407713.1"/>
    <property type="molecule type" value="Genomic_DNA"/>
</dbReference>
<protein>
    <recommendedName>
        <fullName evidence="3">HTH tetR-type domain-containing protein</fullName>
    </recommendedName>
</protein>
<comment type="caution">
    <text evidence="4">The sequence shown here is derived from an EMBL/GenBank/DDBJ whole genome shotgun (WGS) entry which is preliminary data.</text>
</comment>
<dbReference type="InterPro" id="IPR001647">
    <property type="entry name" value="HTH_TetR"/>
</dbReference>
<dbReference type="InterPro" id="IPR050624">
    <property type="entry name" value="HTH-type_Tx_Regulator"/>
</dbReference>
<dbReference type="Pfam" id="PF00440">
    <property type="entry name" value="TetR_N"/>
    <property type="match status" value="1"/>
</dbReference>
<dbReference type="InterPro" id="IPR009057">
    <property type="entry name" value="Homeodomain-like_sf"/>
</dbReference>
<organism evidence="4 5">
    <name type="scientific">Blautia hominis</name>
    <dbReference type="NCBI Taxonomy" id="2025493"/>
    <lineage>
        <taxon>Bacteria</taxon>
        <taxon>Bacillati</taxon>
        <taxon>Bacillota</taxon>
        <taxon>Clostridia</taxon>
        <taxon>Lachnospirales</taxon>
        <taxon>Lachnospiraceae</taxon>
        <taxon>Blautia</taxon>
    </lineage>
</organism>
<evidence type="ECO:0000313" key="5">
    <source>
        <dbReference type="Proteomes" id="UP001600943"/>
    </source>
</evidence>
<dbReference type="Proteomes" id="UP001600943">
    <property type="component" value="Unassembled WGS sequence"/>
</dbReference>
<keyword evidence="1 2" id="KW-0238">DNA-binding</keyword>
<dbReference type="PROSITE" id="PS50977">
    <property type="entry name" value="HTH_TETR_2"/>
    <property type="match status" value="1"/>
</dbReference>
<sequence length="219" mass="25662">MNERIKAIADAAAKLFLQQGYSKTQISHIAKAVGVSVGTIYLDFVGKKEILHFVLKCTIDPDFINHELQRPITDDLFTGIEQDVVKLLEESANEFEKHLKDIEDYSFEELISDTFDLMARYAVGCLFIERNQFDFKYLGEHYTAYRKRFFKAMSRYISEFQKQKMIRNLEYPELITTLIIEILSWWAMDVRYTSFETKEIPMELAKAVCMDNIISAYKL</sequence>
<gene>
    <name evidence="4" type="ORF">K040078D81_18300</name>
</gene>
<dbReference type="RefSeq" id="WP_104805115.1">
    <property type="nucleotide sequence ID" value="NZ_BAABYW010000001.1"/>
</dbReference>
<dbReference type="PANTHER" id="PTHR43479:SF11">
    <property type="entry name" value="ACREF_ENVCD OPERON REPRESSOR-RELATED"/>
    <property type="match status" value="1"/>
</dbReference>
<evidence type="ECO:0000313" key="4">
    <source>
        <dbReference type="EMBL" id="GAA6407713.1"/>
    </source>
</evidence>
<evidence type="ECO:0000259" key="3">
    <source>
        <dbReference type="PROSITE" id="PS50977"/>
    </source>
</evidence>
<accession>A0ABQ0B8F2</accession>
<dbReference type="SUPFAM" id="SSF46689">
    <property type="entry name" value="Homeodomain-like"/>
    <property type="match status" value="1"/>
</dbReference>
<proteinExistence type="predicted"/>
<keyword evidence="5" id="KW-1185">Reference proteome</keyword>
<name>A0ABQ0B8F2_9FIRM</name>
<dbReference type="PANTHER" id="PTHR43479">
    <property type="entry name" value="ACREF/ENVCD OPERON REPRESSOR-RELATED"/>
    <property type="match status" value="1"/>
</dbReference>